<accession>A0A518F153</accession>
<feature type="signal peptide" evidence="1">
    <location>
        <begin position="1"/>
        <end position="21"/>
    </location>
</feature>
<dbReference type="Proteomes" id="UP000320390">
    <property type="component" value="Chromosome"/>
</dbReference>
<feature type="chain" id="PRO_5022026963" evidence="1">
    <location>
        <begin position="22"/>
        <end position="407"/>
    </location>
</feature>
<name>A0A518F153_9BACT</name>
<gene>
    <name evidence="2" type="ORF">Poly30_56290</name>
</gene>
<proteinExistence type="predicted"/>
<dbReference type="RefSeq" id="WP_145205599.1">
    <property type="nucleotide sequence ID" value="NZ_CP036434.1"/>
</dbReference>
<keyword evidence="1" id="KW-0732">Signal</keyword>
<evidence type="ECO:0000313" key="3">
    <source>
        <dbReference type="Proteomes" id="UP000320390"/>
    </source>
</evidence>
<dbReference type="AlphaFoldDB" id="A0A518F153"/>
<organism evidence="2 3">
    <name type="scientific">Saltatorellus ferox</name>
    <dbReference type="NCBI Taxonomy" id="2528018"/>
    <lineage>
        <taxon>Bacteria</taxon>
        <taxon>Pseudomonadati</taxon>
        <taxon>Planctomycetota</taxon>
        <taxon>Planctomycetia</taxon>
        <taxon>Planctomycetia incertae sedis</taxon>
        <taxon>Saltatorellus</taxon>
    </lineage>
</organism>
<reference evidence="2 3" key="1">
    <citation type="submission" date="2019-02" db="EMBL/GenBank/DDBJ databases">
        <title>Deep-cultivation of Planctomycetes and their phenomic and genomic characterization uncovers novel biology.</title>
        <authorList>
            <person name="Wiegand S."/>
            <person name="Jogler M."/>
            <person name="Boedeker C."/>
            <person name="Pinto D."/>
            <person name="Vollmers J."/>
            <person name="Rivas-Marin E."/>
            <person name="Kohn T."/>
            <person name="Peeters S.H."/>
            <person name="Heuer A."/>
            <person name="Rast P."/>
            <person name="Oberbeckmann S."/>
            <person name="Bunk B."/>
            <person name="Jeske O."/>
            <person name="Meyerdierks A."/>
            <person name="Storesund J.E."/>
            <person name="Kallscheuer N."/>
            <person name="Luecker S."/>
            <person name="Lage O.M."/>
            <person name="Pohl T."/>
            <person name="Merkel B.J."/>
            <person name="Hornburger P."/>
            <person name="Mueller R.-W."/>
            <person name="Bruemmer F."/>
            <person name="Labrenz M."/>
            <person name="Spormann A.M."/>
            <person name="Op den Camp H."/>
            <person name="Overmann J."/>
            <person name="Amann R."/>
            <person name="Jetten M.S.M."/>
            <person name="Mascher T."/>
            <person name="Medema M.H."/>
            <person name="Devos D.P."/>
            <person name="Kaster A.-K."/>
            <person name="Ovreas L."/>
            <person name="Rohde M."/>
            <person name="Galperin M.Y."/>
            <person name="Jogler C."/>
        </authorList>
    </citation>
    <scope>NUCLEOTIDE SEQUENCE [LARGE SCALE GENOMIC DNA]</scope>
    <source>
        <strain evidence="2 3">Poly30</strain>
    </source>
</reference>
<evidence type="ECO:0000256" key="1">
    <source>
        <dbReference type="SAM" id="SignalP"/>
    </source>
</evidence>
<sequence precursor="true">MNKRYTFLGVASLACAGLIVAWQLAPEAAEGPSPVVPRAVTEEIALAPSVNMSLARADVGLTSRVQMVGPVPVDEPSAAEEMEQQQWTIEFHLDHSLVYQRGYPRGKSGAQAQYFGALFFHGMPVVELGRLLLPLEGTASVSFTHASFEGILDGTTLLLSSTPDGIDSEGRVYLGQGLHSRVARTLRPGDRSNPPVRKIELGRLLVQPVPGLGLLRVAPREDAAEFDVLVSPYGSQQELLGQFGRPSPGGLSQMTSNGGEVEAYSFARGASWSVLLRSRGGELLASAEAQRGADIEIEFHRPQGLRITVDLERTPDARRILIVTSDTAAAAVLGNSDYELRLRAAVRTAAIPLPRFRGPRPLFTTGLLNLEDGHFRVEVWGRKGEEHWQRHGASDSSVAGDIVEVFL</sequence>
<dbReference type="EMBL" id="CP036434">
    <property type="protein sequence ID" value="QDV10067.1"/>
    <property type="molecule type" value="Genomic_DNA"/>
</dbReference>
<evidence type="ECO:0000313" key="2">
    <source>
        <dbReference type="EMBL" id="QDV10067.1"/>
    </source>
</evidence>
<dbReference type="PROSITE" id="PS51257">
    <property type="entry name" value="PROKAR_LIPOPROTEIN"/>
    <property type="match status" value="1"/>
</dbReference>
<keyword evidence="3" id="KW-1185">Reference proteome</keyword>
<protein>
    <submittedName>
        <fullName evidence="2">Uncharacterized protein</fullName>
    </submittedName>
</protein>